<accession>A0A2S8FE35</accession>
<evidence type="ECO:0000313" key="3">
    <source>
        <dbReference type="Proteomes" id="UP000238322"/>
    </source>
</evidence>
<organism evidence="2 3">
    <name type="scientific">Blastopirellula marina</name>
    <dbReference type="NCBI Taxonomy" id="124"/>
    <lineage>
        <taxon>Bacteria</taxon>
        <taxon>Pseudomonadati</taxon>
        <taxon>Planctomycetota</taxon>
        <taxon>Planctomycetia</taxon>
        <taxon>Pirellulales</taxon>
        <taxon>Pirellulaceae</taxon>
        <taxon>Blastopirellula</taxon>
    </lineage>
</organism>
<reference evidence="2 3" key="1">
    <citation type="submission" date="2018-02" db="EMBL/GenBank/DDBJ databases">
        <title>Comparative genomes isolates from brazilian mangrove.</title>
        <authorList>
            <person name="Araujo J.E."/>
            <person name="Taketani R.G."/>
            <person name="Silva M.C.P."/>
            <person name="Loureco M.V."/>
            <person name="Andreote F.D."/>
        </authorList>
    </citation>
    <scope>NUCLEOTIDE SEQUENCE [LARGE SCALE GENOMIC DNA]</scope>
    <source>
        <strain evidence="2 3">Hex-1 MGV</strain>
    </source>
</reference>
<feature type="compositionally biased region" description="Basic and acidic residues" evidence="1">
    <location>
        <begin position="36"/>
        <end position="46"/>
    </location>
</feature>
<sequence>MITSLRPEAEGQQQEGLWLGNDKLAQPGMSNIKPSDQPKAKSEKPRPTASPVKTLKAKTMA</sequence>
<dbReference type="EMBL" id="PUHY01000014">
    <property type="protein sequence ID" value="PQO30428.1"/>
    <property type="molecule type" value="Genomic_DNA"/>
</dbReference>
<proteinExistence type="predicted"/>
<comment type="caution">
    <text evidence="2">The sequence shown here is derived from an EMBL/GenBank/DDBJ whole genome shotgun (WGS) entry which is preliminary data.</text>
</comment>
<evidence type="ECO:0000313" key="2">
    <source>
        <dbReference type="EMBL" id="PQO30428.1"/>
    </source>
</evidence>
<gene>
    <name evidence="2" type="ORF">C5Y83_23995</name>
</gene>
<name>A0A2S8FE35_9BACT</name>
<protein>
    <submittedName>
        <fullName evidence="2">Uncharacterized protein</fullName>
    </submittedName>
</protein>
<evidence type="ECO:0000256" key="1">
    <source>
        <dbReference type="SAM" id="MobiDB-lite"/>
    </source>
</evidence>
<dbReference type="AlphaFoldDB" id="A0A2S8FE35"/>
<feature type="region of interest" description="Disordered" evidence="1">
    <location>
        <begin position="1"/>
        <end position="61"/>
    </location>
</feature>
<dbReference type="RefSeq" id="WP_105332333.1">
    <property type="nucleotide sequence ID" value="NZ_PUHY01000014.1"/>
</dbReference>
<dbReference type="Proteomes" id="UP000238322">
    <property type="component" value="Unassembled WGS sequence"/>
</dbReference>